<dbReference type="SUPFAM" id="SSF52540">
    <property type="entry name" value="P-loop containing nucleoside triphosphate hydrolases"/>
    <property type="match status" value="1"/>
</dbReference>
<accession>A0A248JLB1</accession>
<dbReference type="GO" id="GO:0005737">
    <property type="term" value="C:cytoplasm"/>
    <property type="evidence" value="ECO:0007669"/>
    <property type="project" value="TreeGrafter"/>
</dbReference>
<dbReference type="Gene3D" id="3.40.50.300">
    <property type="entry name" value="P-loop containing nucleotide triphosphate hydrolases"/>
    <property type="match status" value="1"/>
</dbReference>
<dbReference type="RefSeq" id="WP_088870525.1">
    <property type="nucleotide sequence ID" value="NZ_CP022110.1"/>
</dbReference>
<dbReference type="GO" id="GO:0005525">
    <property type="term" value="F:GTP binding"/>
    <property type="evidence" value="ECO:0007669"/>
    <property type="project" value="InterPro"/>
</dbReference>
<dbReference type="AlphaFoldDB" id="A0A248JLB1"/>
<dbReference type="Gene3D" id="1.20.5.170">
    <property type="match status" value="1"/>
</dbReference>
<protein>
    <submittedName>
        <fullName evidence="3">Methylmalonyl Co-A mutase-associated GTPase MeaB</fullName>
    </submittedName>
</protein>
<evidence type="ECO:0000256" key="2">
    <source>
        <dbReference type="SAM" id="MobiDB-lite"/>
    </source>
</evidence>
<dbReference type="GO" id="GO:0003924">
    <property type="term" value="F:GTPase activity"/>
    <property type="evidence" value="ECO:0007669"/>
    <property type="project" value="InterPro"/>
</dbReference>
<comment type="similarity">
    <text evidence="1">Belongs to the SIMIBI class G3E GTPase family. ArgK/MeaB subfamily.</text>
</comment>
<dbReference type="InterPro" id="IPR027417">
    <property type="entry name" value="P-loop_NTPase"/>
</dbReference>
<proteinExistence type="inferred from homology"/>
<dbReference type="KEGG" id="nao:Y958_00830"/>
<dbReference type="EMBL" id="CP022110">
    <property type="protein sequence ID" value="ASG19527.1"/>
    <property type="molecule type" value="Genomic_DNA"/>
</dbReference>
<dbReference type="Gene3D" id="1.10.287.130">
    <property type="match status" value="1"/>
</dbReference>
<feature type="region of interest" description="Disordered" evidence="2">
    <location>
        <begin position="1"/>
        <end position="22"/>
    </location>
</feature>
<dbReference type="CDD" id="cd03114">
    <property type="entry name" value="MMAA-like"/>
    <property type="match status" value="1"/>
</dbReference>
<dbReference type="NCBIfam" id="NF006958">
    <property type="entry name" value="PRK09435.1"/>
    <property type="match status" value="1"/>
</dbReference>
<dbReference type="PANTHER" id="PTHR23408:SF3">
    <property type="entry name" value="METHYLMALONIC ACIDURIA TYPE A PROTEIN, MITOCHONDRIAL"/>
    <property type="match status" value="1"/>
</dbReference>
<keyword evidence="4" id="KW-1185">Reference proteome</keyword>
<dbReference type="PANTHER" id="PTHR23408">
    <property type="entry name" value="METHYLMALONYL-COA MUTASE"/>
    <property type="match status" value="1"/>
</dbReference>
<dbReference type="Pfam" id="PF03308">
    <property type="entry name" value="MeaB"/>
    <property type="match status" value="1"/>
</dbReference>
<reference evidence="3 4" key="1">
    <citation type="submission" date="2017-06" db="EMBL/GenBank/DDBJ databases">
        <title>Complete genome sequence of Nitrospirillum amazonense strain CBAmC, an endophytic nitrogen-fixing and plant growth-promoting bacterium, isolated from sugarcane.</title>
        <authorList>
            <person name="Schwab S."/>
            <person name="dos Santos Teixeira K.R."/>
            <person name="Simoes Araujo J.L."/>
            <person name="Soares Vidal M."/>
            <person name="Borges de Freitas H.R."/>
            <person name="Rivello Crivelaro A.L."/>
            <person name="Bueno de Camargo Nunes A."/>
            <person name="dos Santos C.M."/>
            <person name="Palmeira da Silva Rosa D."/>
            <person name="da Silva Padilha D."/>
            <person name="da Silva E."/>
            <person name="Araujo Terra L."/>
            <person name="Soares Mendes V."/>
            <person name="Farinelli L."/>
            <person name="Magalhaes Cruz L."/>
            <person name="Baldani J.I."/>
        </authorList>
    </citation>
    <scope>NUCLEOTIDE SEQUENCE [LARGE SCALE GENOMIC DNA]</scope>
    <source>
        <strain evidence="3 4">CBAmC</strain>
    </source>
</reference>
<evidence type="ECO:0000256" key="1">
    <source>
        <dbReference type="ARBA" id="ARBA00009625"/>
    </source>
</evidence>
<dbReference type="InterPro" id="IPR005129">
    <property type="entry name" value="GTPase_ArgK"/>
</dbReference>
<dbReference type="NCBIfam" id="TIGR00750">
    <property type="entry name" value="lao"/>
    <property type="match status" value="1"/>
</dbReference>
<evidence type="ECO:0000313" key="4">
    <source>
        <dbReference type="Proteomes" id="UP000197153"/>
    </source>
</evidence>
<evidence type="ECO:0000313" key="3">
    <source>
        <dbReference type="EMBL" id="ASG19527.1"/>
    </source>
</evidence>
<gene>
    <name evidence="3" type="ORF">Y958_00830</name>
</gene>
<name>A0A248JLB1_9PROT</name>
<organism evidence="3 4">
    <name type="scientific">Nitrospirillum viridazoti CBAmc</name>
    <dbReference type="NCBI Taxonomy" id="1441467"/>
    <lineage>
        <taxon>Bacteria</taxon>
        <taxon>Pseudomonadati</taxon>
        <taxon>Pseudomonadota</taxon>
        <taxon>Alphaproteobacteria</taxon>
        <taxon>Rhodospirillales</taxon>
        <taxon>Azospirillaceae</taxon>
        <taxon>Nitrospirillum</taxon>
        <taxon>Nitrospirillum viridazoti</taxon>
    </lineage>
</organism>
<sequence>MNADTPLHPESPAGSGADSTGLAEPLLAGDRRALARAITLIESTRADHRAQADALLARLLPHAGRSVRVGITGVPGVGKSTFIEAFGLHVIGEGHKVAVLAIDPSSQRTGGSILGDKTRMEQLSRDPAAFIRPSPAGSTLGGVARRTREAMLLCEAAGFDVIVVETVGVGQSETAVADMVDLFLLLLLPAGGDELQGLKKGIVELADLVVVNKADGDLVAQARHAVAEYGHALALLRPATPDWTVPVLSCSAITGTGVDGVWDTIGRFRDAQAASGRLDGRRADQARAWMWNEIRESLLAAFTSDPAVRAQLGGAESAVTAGTQTPAMAARSLLARFRHEE</sequence>
<dbReference type="Proteomes" id="UP000197153">
    <property type="component" value="Chromosome 1"/>
</dbReference>